<proteinExistence type="inferred from homology"/>
<gene>
    <name evidence="5" type="ORF">Fcan01_12125</name>
</gene>
<dbReference type="Proteomes" id="UP000198287">
    <property type="component" value="Unassembled WGS sequence"/>
</dbReference>
<evidence type="ECO:0000313" key="5">
    <source>
        <dbReference type="EMBL" id="OXA53037.1"/>
    </source>
</evidence>
<keyword evidence="3" id="KW-0539">Nucleus</keyword>
<reference evidence="5 6" key="1">
    <citation type="submission" date="2015-12" db="EMBL/GenBank/DDBJ databases">
        <title>The genome of Folsomia candida.</title>
        <authorList>
            <person name="Faddeeva A."/>
            <person name="Derks M.F."/>
            <person name="Anvar Y."/>
            <person name="Smit S."/>
            <person name="Van Straalen N."/>
            <person name="Roelofs D."/>
        </authorList>
    </citation>
    <scope>NUCLEOTIDE SEQUENCE [LARGE SCALE GENOMIC DNA]</scope>
    <source>
        <strain evidence="5 6">VU population</strain>
        <tissue evidence="5">Whole body</tissue>
    </source>
</reference>
<accession>A0A226E7S0</accession>
<evidence type="ECO:0000256" key="3">
    <source>
        <dbReference type="ARBA" id="ARBA00023242"/>
    </source>
</evidence>
<organism evidence="5 6">
    <name type="scientific">Folsomia candida</name>
    <name type="common">Springtail</name>
    <dbReference type="NCBI Taxonomy" id="158441"/>
    <lineage>
        <taxon>Eukaryota</taxon>
        <taxon>Metazoa</taxon>
        <taxon>Ecdysozoa</taxon>
        <taxon>Arthropoda</taxon>
        <taxon>Hexapoda</taxon>
        <taxon>Collembola</taxon>
        <taxon>Entomobryomorpha</taxon>
        <taxon>Isotomoidea</taxon>
        <taxon>Isotomidae</taxon>
        <taxon>Proisotominae</taxon>
        <taxon>Folsomia</taxon>
    </lineage>
</organism>
<dbReference type="PANTHER" id="PTHR13293:SF6">
    <property type="entry name" value="AKIRIN-RELATED"/>
    <property type="match status" value="1"/>
</dbReference>
<dbReference type="GO" id="GO:0000785">
    <property type="term" value="C:chromatin"/>
    <property type="evidence" value="ECO:0007669"/>
    <property type="project" value="TreeGrafter"/>
</dbReference>
<evidence type="ECO:0000256" key="4">
    <source>
        <dbReference type="SAM" id="MobiDB-lite"/>
    </source>
</evidence>
<dbReference type="GO" id="GO:0003712">
    <property type="term" value="F:transcription coregulator activity"/>
    <property type="evidence" value="ECO:0007669"/>
    <property type="project" value="TreeGrafter"/>
</dbReference>
<evidence type="ECO:0000256" key="1">
    <source>
        <dbReference type="ARBA" id="ARBA00004123"/>
    </source>
</evidence>
<comment type="similarity">
    <text evidence="2">Belongs to the akirin family.</text>
</comment>
<comment type="caution">
    <text evidence="5">The sequence shown here is derived from an EMBL/GenBank/DDBJ whole genome shotgun (WGS) entry which is preliminary data.</text>
</comment>
<evidence type="ECO:0000313" key="6">
    <source>
        <dbReference type="Proteomes" id="UP000198287"/>
    </source>
</evidence>
<dbReference type="OMA" id="PDKMAKN"/>
<feature type="region of interest" description="Disordered" evidence="4">
    <location>
        <begin position="1"/>
        <end position="113"/>
    </location>
</feature>
<evidence type="ECO:0000256" key="2">
    <source>
        <dbReference type="ARBA" id="ARBA00005625"/>
    </source>
</evidence>
<dbReference type="AlphaFoldDB" id="A0A226E7S0"/>
<dbReference type="PANTHER" id="PTHR13293">
    <property type="entry name" value="AKIRIN-RELATED"/>
    <property type="match status" value="1"/>
</dbReference>
<dbReference type="GO" id="GO:0045944">
    <property type="term" value="P:positive regulation of transcription by RNA polymerase II"/>
    <property type="evidence" value="ECO:0007669"/>
    <property type="project" value="TreeGrafter"/>
</dbReference>
<comment type="subcellular location">
    <subcellularLocation>
        <location evidence="1">Nucleus</location>
    </subcellularLocation>
</comment>
<dbReference type="GO" id="GO:0005634">
    <property type="term" value="C:nucleus"/>
    <property type="evidence" value="ECO:0007669"/>
    <property type="project" value="UniProtKB-SubCell"/>
</dbReference>
<dbReference type="EMBL" id="LNIX01000006">
    <property type="protein sequence ID" value="OXA53037.1"/>
    <property type="molecule type" value="Genomic_DNA"/>
</dbReference>
<dbReference type="STRING" id="158441.A0A226E7S0"/>
<dbReference type="InterPro" id="IPR024132">
    <property type="entry name" value="Akirin"/>
</dbReference>
<name>A0A226E7S0_FOLCA</name>
<protein>
    <submittedName>
        <fullName evidence="5">Akirin</fullName>
    </submittedName>
</protein>
<dbReference type="OrthoDB" id="10039914at2759"/>
<dbReference type="GO" id="GO:0045089">
    <property type="term" value="P:positive regulation of innate immune response"/>
    <property type="evidence" value="ECO:0007669"/>
    <property type="project" value="TreeGrafter"/>
</dbReference>
<sequence>MACATLKRSLDPICSRPSKRRRFNPMTPTTPTKEEEPSPFAEVTPKIHMDQISISIREEMKRLHRRKKLYYSSGERDGSTSPSGPPSPSNSDGSIDTPASPASSSHHQTKQDKHLFTFRQVGMICERLLKDREDSLRELYDEVLNAKLAEQYDTFVKFTYDQIQKRFENSAAPSYLS</sequence>
<dbReference type="CDD" id="cd22240">
    <property type="entry name" value="akirin"/>
    <property type="match status" value="1"/>
</dbReference>
<keyword evidence="6" id="KW-1185">Reference proteome</keyword>